<dbReference type="GeneID" id="20039501"/>
<sequence length="288" mass="32977">MTFKFSEYLSDLTKKVSRSPQAKEAGVYKLRLWEILKPAAGGSSKVGGERWDNISTRGHIQLKDTALRAKLICKTLESWVSNQEAPGTLPQEKKQGECQLNQLGWINGKRNEITCPYQDNYEVWTTRGKGEELYLSQQADRTLLVCMDMVSIILTAFQNVVRKQDGWALDRGQDVCQYMYERLEEWSNDSIAKELMELWFQATETETIRNNFPVNLSPKRDEQWQYLFRSVGSLVHGMQCSKDTKKANSYYVSCLAWKDGNGCDVGQDDEGREAEQVSNGRATTERIL</sequence>
<evidence type="ECO:0000256" key="1">
    <source>
        <dbReference type="SAM" id="MobiDB-lite"/>
    </source>
</evidence>
<proteinExistence type="predicted"/>
<gene>
    <name evidence="2" type="ORF">C922_04227</name>
</gene>
<organism evidence="2 3">
    <name type="scientific">Plasmodium inui San Antonio 1</name>
    <dbReference type="NCBI Taxonomy" id="1237626"/>
    <lineage>
        <taxon>Eukaryota</taxon>
        <taxon>Sar</taxon>
        <taxon>Alveolata</taxon>
        <taxon>Apicomplexa</taxon>
        <taxon>Aconoidasida</taxon>
        <taxon>Haemosporida</taxon>
        <taxon>Plasmodiidae</taxon>
        <taxon>Plasmodium</taxon>
        <taxon>Plasmodium (Plasmodium)</taxon>
    </lineage>
</organism>
<keyword evidence="3" id="KW-1185">Reference proteome</keyword>
<dbReference type="RefSeq" id="XP_008818034.1">
    <property type="nucleotide sequence ID" value="XM_008819812.1"/>
</dbReference>
<dbReference type="Proteomes" id="UP000030640">
    <property type="component" value="Unassembled WGS sequence"/>
</dbReference>
<feature type="region of interest" description="Disordered" evidence="1">
    <location>
        <begin position="268"/>
        <end position="288"/>
    </location>
</feature>
<protein>
    <submittedName>
        <fullName evidence="2">Uncharacterized protein</fullName>
    </submittedName>
</protein>
<dbReference type="EMBL" id="KI965479">
    <property type="protein sequence ID" value="EUD65487.1"/>
    <property type="molecule type" value="Genomic_DNA"/>
</dbReference>
<reference evidence="2 3" key="1">
    <citation type="submission" date="2013-02" db="EMBL/GenBank/DDBJ databases">
        <title>The Genome Sequence of Plasmodium inui San Antonio 1.</title>
        <authorList>
            <consortium name="The Broad Institute Genome Sequencing Platform"/>
            <consortium name="The Broad Institute Genome Sequencing Center for Infectious Disease"/>
            <person name="Neafsey D."/>
            <person name="Cheeseman I."/>
            <person name="Volkman S."/>
            <person name="Adams J."/>
            <person name="Walker B."/>
            <person name="Young S.K."/>
            <person name="Zeng Q."/>
            <person name="Gargeya S."/>
            <person name="Fitzgerald M."/>
            <person name="Haas B."/>
            <person name="Abouelleil A."/>
            <person name="Alvarado L."/>
            <person name="Arachchi H.M."/>
            <person name="Berlin A.M."/>
            <person name="Chapman S.B."/>
            <person name="Dewar J."/>
            <person name="Goldberg J."/>
            <person name="Griggs A."/>
            <person name="Gujja S."/>
            <person name="Hansen M."/>
            <person name="Howarth C."/>
            <person name="Imamovic A."/>
            <person name="Larimer J."/>
            <person name="McCowan C."/>
            <person name="Murphy C."/>
            <person name="Neiman D."/>
            <person name="Pearson M."/>
            <person name="Priest M."/>
            <person name="Roberts A."/>
            <person name="Saif S."/>
            <person name="Shea T."/>
            <person name="Sisk P."/>
            <person name="Sykes S."/>
            <person name="Wortman J."/>
            <person name="Nusbaum C."/>
            <person name="Birren B."/>
        </authorList>
    </citation>
    <scope>NUCLEOTIDE SEQUENCE [LARGE SCALE GENOMIC DNA]</scope>
    <source>
        <strain evidence="2 3">San Antonio 1</strain>
    </source>
</reference>
<name>W6ZXF9_9APIC</name>
<dbReference type="VEuPathDB" id="PlasmoDB:C922_04227"/>
<accession>W6ZXF9</accession>
<dbReference type="AlphaFoldDB" id="W6ZXF9"/>
<evidence type="ECO:0000313" key="3">
    <source>
        <dbReference type="Proteomes" id="UP000030640"/>
    </source>
</evidence>
<evidence type="ECO:0000313" key="2">
    <source>
        <dbReference type="EMBL" id="EUD65487.1"/>
    </source>
</evidence>